<dbReference type="Gene3D" id="1.10.630.10">
    <property type="entry name" value="Cytochrome P450"/>
    <property type="match status" value="1"/>
</dbReference>
<dbReference type="Proteomes" id="UP001432322">
    <property type="component" value="Unassembled WGS sequence"/>
</dbReference>
<dbReference type="InterPro" id="IPR050182">
    <property type="entry name" value="Cytochrome_P450_fam2"/>
</dbReference>
<organism evidence="5 6">
    <name type="scientific">Pristionchus fissidentatus</name>
    <dbReference type="NCBI Taxonomy" id="1538716"/>
    <lineage>
        <taxon>Eukaryota</taxon>
        <taxon>Metazoa</taxon>
        <taxon>Ecdysozoa</taxon>
        <taxon>Nematoda</taxon>
        <taxon>Chromadorea</taxon>
        <taxon>Rhabditida</taxon>
        <taxon>Rhabditina</taxon>
        <taxon>Diplogasteromorpha</taxon>
        <taxon>Diplogasteroidea</taxon>
        <taxon>Neodiplogasteridae</taxon>
        <taxon>Pristionchus</taxon>
    </lineage>
</organism>
<dbReference type="InterPro" id="IPR036396">
    <property type="entry name" value="Cyt_P450_sf"/>
</dbReference>
<keyword evidence="6" id="KW-1185">Reference proteome</keyword>
<comment type="similarity">
    <text evidence="1">Belongs to the cytochrome P450 family.</text>
</comment>
<dbReference type="Pfam" id="PF00067">
    <property type="entry name" value="p450"/>
    <property type="match status" value="1"/>
</dbReference>
<name>A0AAV5WH15_9BILA</name>
<feature type="non-terminal residue" evidence="5">
    <location>
        <position position="334"/>
    </location>
</feature>
<keyword evidence="4" id="KW-0503">Monooxygenase</keyword>
<dbReference type="InterPro" id="IPR002401">
    <property type="entry name" value="Cyt_P450_E_grp-I"/>
</dbReference>
<dbReference type="GO" id="GO:0006805">
    <property type="term" value="P:xenobiotic metabolic process"/>
    <property type="evidence" value="ECO:0007669"/>
    <property type="project" value="TreeGrafter"/>
</dbReference>
<reference evidence="5" key="1">
    <citation type="submission" date="2023-10" db="EMBL/GenBank/DDBJ databases">
        <title>Genome assembly of Pristionchus species.</title>
        <authorList>
            <person name="Yoshida K."/>
            <person name="Sommer R.J."/>
        </authorList>
    </citation>
    <scope>NUCLEOTIDE SEQUENCE</scope>
    <source>
        <strain evidence="5">RS5133</strain>
    </source>
</reference>
<evidence type="ECO:0000256" key="3">
    <source>
        <dbReference type="ARBA" id="ARBA00023004"/>
    </source>
</evidence>
<dbReference type="PANTHER" id="PTHR24300">
    <property type="entry name" value="CYTOCHROME P450 508A4-RELATED"/>
    <property type="match status" value="1"/>
</dbReference>
<proteinExistence type="inferred from homology"/>
<keyword evidence="2" id="KW-0479">Metal-binding</keyword>
<dbReference type="GO" id="GO:0006082">
    <property type="term" value="P:organic acid metabolic process"/>
    <property type="evidence" value="ECO:0007669"/>
    <property type="project" value="TreeGrafter"/>
</dbReference>
<evidence type="ECO:0000256" key="1">
    <source>
        <dbReference type="ARBA" id="ARBA00010617"/>
    </source>
</evidence>
<keyword evidence="3" id="KW-0408">Iron</keyword>
<dbReference type="GO" id="GO:0020037">
    <property type="term" value="F:heme binding"/>
    <property type="evidence" value="ECO:0007669"/>
    <property type="project" value="InterPro"/>
</dbReference>
<gene>
    <name evidence="5" type="ORF">PFISCL1PPCAC_20529</name>
</gene>
<dbReference type="AlphaFoldDB" id="A0AAV5WH15"/>
<evidence type="ECO:0000256" key="4">
    <source>
        <dbReference type="ARBA" id="ARBA00023033"/>
    </source>
</evidence>
<evidence type="ECO:0000313" key="5">
    <source>
        <dbReference type="EMBL" id="GMT29232.1"/>
    </source>
</evidence>
<dbReference type="InterPro" id="IPR001128">
    <property type="entry name" value="Cyt_P450"/>
</dbReference>
<dbReference type="GO" id="GO:0016712">
    <property type="term" value="F:oxidoreductase activity, acting on paired donors, with incorporation or reduction of molecular oxygen, reduced flavin or flavoprotein as one donor, and incorporation of one atom of oxygen"/>
    <property type="evidence" value="ECO:0007669"/>
    <property type="project" value="TreeGrafter"/>
</dbReference>
<dbReference type="GO" id="GO:0005737">
    <property type="term" value="C:cytoplasm"/>
    <property type="evidence" value="ECO:0007669"/>
    <property type="project" value="TreeGrafter"/>
</dbReference>
<evidence type="ECO:0000256" key="2">
    <source>
        <dbReference type="ARBA" id="ARBA00022723"/>
    </source>
</evidence>
<sequence>MLIPILLLIAVILYCFGINRLLGLPPGPPPLPILGNMLSFNWEVDKLLLSWKAKYGRIFTVWLPFPMVVIGEHKVLQEHIVKNGDIYVSKKNPEQLMDIMSGGLYGLAFEDNSIVKEQRKFAMRALHDIGFGSAALEDTVHHYAQEIVGRWRKSGDSPVDVTENIMRAVGNIVWRVTFGLTLEFDNPVIAKFQLLQQEAIQYMAGPFMMFLEVFPILRKFDSISPVRKVKESFDESNAILKETIKIVEKSFNPDNQPNGYVEAFLVEVKKREETGVEIGENYDELHHLFSMNKWENSFDTTVSTLRLCCLELVNHPEVQRKVQKEIDEVIGERV</sequence>
<comment type="caution">
    <text evidence="5">The sequence shown here is derived from an EMBL/GenBank/DDBJ whole genome shotgun (WGS) entry which is preliminary data.</text>
</comment>
<dbReference type="GO" id="GO:0005506">
    <property type="term" value="F:iron ion binding"/>
    <property type="evidence" value="ECO:0007669"/>
    <property type="project" value="InterPro"/>
</dbReference>
<dbReference type="SUPFAM" id="SSF48264">
    <property type="entry name" value="Cytochrome P450"/>
    <property type="match status" value="1"/>
</dbReference>
<dbReference type="PRINTS" id="PR00463">
    <property type="entry name" value="EP450I"/>
</dbReference>
<accession>A0AAV5WH15</accession>
<protein>
    <recommendedName>
        <fullName evidence="7">Cytochrome P450</fullName>
    </recommendedName>
</protein>
<keyword evidence="4" id="KW-0560">Oxidoreductase</keyword>
<dbReference type="PANTHER" id="PTHR24300:SF338">
    <property type="entry name" value="CYTOCHROME P450 CYP36A1-RELATED"/>
    <property type="match status" value="1"/>
</dbReference>
<dbReference type="EMBL" id="BTSY01000005">
    <property type="protein sequence ID" value="GMT29232.1"/>
    <property type="molecule type" value="Genomic_DNA"/>
</dbReference>
<evidence type="ECO:0008006" key="7">
    <source>
        <dbReference type="Google" id="ProtNLM"/>
    </source>
</evidence>
<evidence type="ECO:0000313" key="6">
    <source>
        <dbReference type="Proteomes" id="UP001432322"/>
    </source>
</evidence>